<dbReference type="Gene3D" id="1.10.1740.10">
    <property type="match status" value="1"/>
</dbReference>
<sequence>MNDRDLVEALRARDPGALAALYDTYADDLYAYASAMLGSPDSAQVTLRDTLIAAEAHIETLSDPARLRPWLYALAHGECLRRRAVPPDFSAQDTAESAAVPGGDLRRVAVGAVGALPDDEREVLELLVRHSIAESDLAAVLGVPPARADELRDAARTRLQDLVTVEILTSGTAQDCPDRTRVLADGPDEEVRERLVEHAVHCPICGPYRERQVSVAKVFSLLPRPVLPETLRVRVMSCFIDPELVPYRKFVARRTGLLDGDGFPVSETKGDGRRPRLLAGAVAAVAMAVAALVLVSALSRGEGLSQTAYGVLPASSPAEATARITTAGGTPPRTAPPDPTPTGPVREHVPAITLPVVARPDARVPVRPATPPGSAVRTSRPAPAPRTPSPRPAPTAPTPSPPVHTTPPGPTPAPTATAPPTSPQPTAAPTVPPPTGHRPRPPRRRPPDRPAPTAGHQHRPAPTPCRRTPPPAATPPAQSSSTTAPAPRPPGKGERPWPEGRGRGGEARAGR</sequence>
<name>A0A7W7D6F0_9ACTN</name>
<dbReference type="RefSeq" id="WP_184878184.1">
    <property type="nucleotide sequence ID" value="NZ_BOOV01000008.1"/>
</dbReference>
<dbReference type="Proteomes" id="UP000542210">
    <property type="component" value="Unassembled WGS sequence"/>
</dbReference>
<feature type="compositionally biased region" description="Pro residues" evidence="5">
    <location>
        <begin position="461"/>
        <end position="474"/>
    </location>
</feature>
<evidence type="ECO:0000313" key="8">
    <source>
        <dbReference type="EMBL" id="MBB4700205.1"/>
    </source>
</evidence>
<feature type="compositionally biased region" description="Low complexity" evidence="5">
    <location>
        <begin position="414"/>
        <end position="429"/>
    </location>
</feature>
<dbReference type="Pfam" id="PF04542">
    <property type="entry name" value="Sigma70_r2"/>
    <property type="match status" value="1"/>
</dbReference>
<evidence type="ECO:0000256" key="4">
    <source>
        <dbReference type="ARBA" id="ARBA00023163"/>
    </source>
</evidence>
<evidence type="ECO:0000256" key="3">
    <source>
        <dbReference type="ARBA" id="ARBA00023125"/>
    </source>
</evidence>
<dbReference type="PANTHER" id="PTHR43133">
    <property type="entry name" value="RNA POLYMERASE ECF-TYPE SIGMA FACTO"/>
    <property type="match status" value="1"/>
</dbReference>
<keyword evidence="6" id="KW-1133">Transmembrane helix</keyword>
<dbReference type="SUPFAM" id="SSF88946">
    <property type="entry name" value="Sigma2 domain of RNA polymerase sigma factors"/>
    <property type="match status" value="1"/>
</dbReference>
<gene>
    <name evidence="8" type="ORF">BJ982_001749</name>
</gene>
<dbReference type="GO" id="GO:0000428">
    <property type="term" value="C:DNA-directed RNA polymerase complex"/>
    <property type="evidence" value="ECO:0007669"/>
    <property type="project" value="UniProtKB-KW"/>
</dbReference>
<keyword evidence="1" id="KW-0805">Transcription regulation</keyword>
<feature type="compositionally biased region" description="Pro residues" evidence="5">
    <location>
        <begin position="333"/>
        <end position="342"/>
    </location>
</feature>
<keyword evidence="4" id="KW-0804">Transcription</keyword>
<evidence type="ECO:0000256" key="6">
    <source>
        <dbReference type="SAM" id="Phobius"/>
    </source>
</evidence>
<keyword evidence="3" id="KW-0238">DNA-binding</keyword>
<feature type="compositionally biased region" description="Basic residues" evidence="5">
    <location>
        <begin position="437"/>
        <end position="446"/>
    </location>
</feature>
<comment type="caution">
    <text evidence="8">The sequence shown here is derived from an EMBL/GenBank/DDBJ whole genome shotgun (WGS) entry which is preliminary data.</text>
</comment>
<dbReference type="PANTHER" id="PTHR43133:SF8">
    <property type="entry name" value="RNA POLYMERASE SIGMA FACTOR HI_1459-RELATED"/>
    <property type="match status" value="1"/>
</dbReference>
<evidence type="ECO:0000256" key="1">
    <source>
        <dbReference type="ARBA" id="ARBA00023015"/>
    </source>
</evidence>
<feature type="region of interest" description="Disordered" evidence="5">
    <location>
        <begin position="324"/>
        <end position="511"/>
    </location>
</feature>
<organism evidence="8 9">
    <name type="scientific">Sphaerisporangium siamense</name>
    <dbReference type="NCBI Taxonomy" id="795645"/>
    <lineage>
        <taxon>Bacteria</taxon>
        <taxon>Bacillati</taxon>
        <taxon>Actinomycetota</taxon>
        <taxon>Actinomycetes</taxon>
        <taxon>Streptosporangiales</taxon>
        <taxon>Streptosporangiaceae</taxon>
        <taxon>Sphaerisporangium</taxon>
    </lineage>
</organism>
<feature type="compositionally biased region" description="Low complexity" evidence="5">
    <location>
        <begin position="355"/>
        <end position="367"/>
    </location>
</feature>
<keyword evidence="9" id="KW-1185">Reference proteome</keyword>
<feature type="domain" description="RNA polymerase sigma-70 region 2" evidence="7">
    <location>
        <begin position="21"/>
        <end position="82"/>
    </location>
</feature>
<dbReference type="AlphaFoldDB" id="A0A7W7D6F0"/>
<feature type="compositionally biased region" description="Basic and acidic residues" evidence="5">
    <location>
        <begin position="491"/>
        <end position="511"/>
    </location>
</feature>
<dbReference type="GO" id="GO:0003677">
    <property type="term" value="F:DNA binding"/>
    <property type="evidence" value="ECO:0007669"/>
    <property type="project" value="UniProtKB-KW"/>
</dbReference>
<feature type="compositionally biased region" description="Pro residues" evidence="5">
    <location>
        <begin position="382"/>
        <end position="413"/>
    </location>
</feature>
<dbReference type="InterPro" id="IPR013325">
    <property type="entry name" value="RNA_pol_sigma_r2"/>
</dbReference>
<dbReference type="InterPro" id="IPR007627">
    <property type="entry name" value="RNA_pol_sigma70_r2"/>
</dbReference>
<evidence type="ECO:0000313" key="9">
    <source>
        <dbReference type="Proteomes" id="UP000542210"/>
    </source>
</evidence>
<accession>A0A7W7D6F0</accession>
<protein>
    <submittedName>
        <fullName evidence="8">DNA-directed RNA polymerase specialized sigma24 family protein</fullName>
    </submittedName>
</protein>
<feature type="compositionally biased region" description="Low complexity" evidence="5">
    <location>
        <begin position="475"/>
        <end position="485"/>
    </location>
</feature>
<reference evidence="8 9" key="1">
    <citation type="submission" date="2020-08" db="EMBL/GenBank/DDBJ databases">
        <title>Sequencing the genomes of 1000 actinobacteria strains.</title>
        <authorList>
            <person name="Klenk H.-P."/>
        </authorList>
    </citation>
    <scope>NUCLEOTIDE SEQUENCE [LARGE SCALE GENOMIC DNA]</scope>
    <source>
        <strain evidence="8 9">DSM 45784</strain>
    </source>
</reference>
<dbReference type="GO" id="GO:0006352">
    <property type="term" value="P:DNA-templated transcription initiation"/>
    <property type="evidence" value="ECO:0007669"/>
    <property type="project" value="InterPro"/>
</dbReference>
<dbReference type="EMBL" id="JACHND010000001">
    <property type="protein sequence ID" value="MBB4700205.1"/>
    <property type="molecule type" value="Genomic_DNA"/>
</dbReference>
<keyword evidence="8" id="KW-0240">DNA-directed RNA polymerase</keyword>
<keyword evidence="2" id="KW-0731">Sigma factor</keyword>
<proteinExistence type="predicted"/>
<evidence type="ECO:0000256" key="2">
    <source>
        <dbReference type="ARBA" id="ARBA00023082"/>
    </source>
</evidence>
<evidence type="ECO:0000256" key="5">
    <source>
        <dbReference type="SAM" id="MobiDB-lite"/>
    </source>
</evidence>
<keyword evidence="6" id="KW-0472">Membrane</keyword>
<keyword evidence="6" id="KW-0812">Transmembrane</keyword>
<dbReference type="InterPro" id="IPR039425">
    <property type="entry name" value="RNA_pol_sigma-70-like"/>
</dbReference>
<feature type="transmembrane region" description="Helical" evidence="6">
    <location>
        <begin position="277"/>
        <end position="298"/>
    </location>
</feature>
<dbReference type="GO" id="GO:0016987">
    <property type="term" value="F:sigma factor activity"/>
    <property type="evidence" value="ECO:0007669"/>
    <property type="project" value="UniProtKB-KW"/>
</dbReference>
<evidence type="ECO:0000259" key="7">
    <source>
        <dbReference type="Pfam" id="PF04542"/>
    </source>
</evidence>